<dbReference type="InterPro" id="IPR011009">
    <property type="entry name" value="Kinase-like_dom_sf"/>
</dbReference>
<evidence type="ECO:0000256" key="9">
    <source>
        <dbReference type="ARBA" id="ARBA00048679"/>
    </source>
</evidence>
<sequence>MQRVPNPYRKITKRFLSLGAVGWVWQIDDEIALKFPRHSPSDEFVHEKDIYDTFDRHHQPCPHVLQSFYRTEICLFLQYLPGGSLLDRLQSNQTREKHEVISVNRLEDRRLIERWTTELCAASAWLETLGLVHGDLRPANMLLDKQDHLKLADFDSVARIGDTALGGAPPWARLRPESATGAFGVYGPETEQFAIGSVVYYMTRGFEPYEGPEQSDWPVGVAVDLWKMQKFPEVRQDDALEGLALSCWRGSFASLRLLQVAAMMLPGSEDVAVAVDWSAERHLEMGEKCKALLEQGLAGGAGRNIKQYM</sequence>
<evidence type="ECO:0000256" key="6">
    <source>
        <dbReference type="ARBA" id="ARBA00030980"/>
    </source>
</evidence>
<keyword evidence="12" id="KW-1185">Reference proteome</keyword>
<dbReference type="InterPro" id="IPR008266">
    <property type="entry name" value="Tyr_kinase_AS"/>
</dbReference>
<dbReference type="InterPro" id="IPR000719">
    <property type="entry name" value="Prot_kinase_dom"/>
</dbReference>
<comment type="subunit">
    <text evidence="2">Component of the EKC/KEOPS complex composed of at least BUD32, CGI121, GON7, KAE1 and PCC1; the whole complex dimerizes.</text>
</comment>
<evidence type="ECO:0000256" key="4">
    <source>
        <dbReference type="ARBA" id="ARBA00013948"/>
    </source>
</evidence>
<evidence type="ECO:0000256" key="5">
    <source>
        <dbReference type="ARBA" id="ARBA00019973"/>
    </source>
</evidence>
<dbReference type="Proteomes" id="UP000652219">
    <property type="component" value="Unassembled WGS sequence"/>
</dbReference>
<dbReference type="AlphaFoldDB" id="A0A8H6MN87"/>
<dbReference type="PROSITE" id="PS00109">
    <property type="entry name" value="PROTEIN_KINASE_TYR"/>
    <property type="match status" value="1"/>
</dbReference>
<reference evidence="11 12" key="1">
    <citation type="journal article" date="2020" name="Phytopathology">
        <title>Genome Sequence Resources of Colletotrichum truncatum, C. plurivorum, C. musicola, and C. sojae: Four Species Pathogenic to Soybean (Glycine max).</title>
        <authorList>
            <person name="Rogerio F."/>
            <person name="Boufleur T.R."/>
            <person name="Ciampi-Guillardi M."/>
            <person name="Sukno S.A."/>
            <person name="Thon M.R."/>
            <person name="Massola Junior N.S."/>
            <person name="Baroncelli R."/>
        </authorList>
    </citation>
    <scope>NUCLEOTIDE SEQUENCE [LARGE SCALE GENOMIC DNA]</scope>
    <source>
        <strain evidence="11 12">LFN0009</strain>
    </source>
</reference>
<accession>A0A8H6MN87</accession>
<evidence type="ECO:0000256" key="3">
    <source>
        <dbReference type="ARBA" id="ARBA00012513"/>
    </source>
</evidence>
<evidence type="ECO:0000313" key="12">
    <source>
        <dbReference type="Proteomes" id="UP000652219"/>
    </source>
</evidence>
<dbReference type="Gene3D" id="1.10.510.10">
    <property type="entry name" value="Transferase(Phosphotransferase) domain 1"/>
    <property type="match status" value="1"/>
</dbReference>
<dbReference type="PANTHER" id="PTHR48011:SF4">
    <property type="entry name" value="MITOGEN-ACTIVATED PROTEIN KINASE KINASE KINASE 19"/>
    <property type="match status" value="1"/>
</dbReference>
<organism evidence="11 12">
    <name type="scientific">Colletotrichum sojae</name>
    <dbReference type="NCBI Taxonomy" id="2175907"/>
    <lineage>
        <taxon>Eukaryota</taxon>
        <taxon>Fungi</taxon>
        <taxon>Dikarya</taxon>
        <taxon>Ascomycota</taxon>
        <taxon>Pezizomycotina</taxon>
        <taxon>Sordariomycetes</taxon>
        <taxon>Hypocreomycetidae</taxon>
        <taxon>Glomerellales</taxon>
        <taxon>Glomerellaceae</taxon>
        <taxon>Colletotrichum</taxon>
        <taxon>Colletotrichum orchidearum species complex</taxon>
    </lineage>
</organism>
<comment type="function">
    <text evidence="1">Component of the EKC/KEOPS complex that is required for the formation of a threonylcarbamoyl group on adenosine at position 37 (t(6)A37) in tRNAs that read codons beginning with adenine. The complex is probably involved in the transfer of the threonylcarbamoyl moiety of threonylcarbamoyl-AMP (TC-AMP) to the N6 group of A37. BUD32 has ATPase activity in the context of the EKC/KEOPS complex and likely plays a supporting role to the catalytic subunit KAE1. The EKC/KEOPS complex also promotes both telomere uncapping and telomere elongation. The complex is required for efficient recruitment of transcriptional coactivators.</text>
</comment>
<dbReference type="PROSITE" id="PS50011">
    <property type="entry name" value="PROTEIN_KINASE_DOM"/>
    <property type="match status" value="1"/>
</dbReference>
<evidence type="ECO:0000256" key="1">
    <source>
        <dbReference type="ARBA" id="ARBA00003747"/>
    </source>
</evidence>
<dbReference type="EC" id="2.7.11.1" evidence="3"/>
<dbReference type="InterPro" id="IPR052751">
    <property type="entry name" value="Plant_MAPKKK"/>
</dbReference>
<proteinExistence type="predicted"/>
<dbReference type="Pfam" id="PF00069">
    <property type="entry name" value="Pkinase"/>
    <property type="match status" value="1"/>
</dbReference>
<dbReference type="EMBL" id="WIGN01000258">
    <property type="protein sequence ID" value="KAF6802819.1"/>
    <property type="molecule type" value="Genomic_DNA"/>
</dbReference>
<evidence type="ECO:0000313" key="11">
    <source>
        <dbReference type="EMBL" id="KAF6802819.1"/>
    </source>
</evidence>
<dbReference type="GO" id="GO:0005524">
    <property type="term" value="F:ATP binding"/>
    <property type="evidence" value="ECO:0007669"/>
    <property type="project" value="InterPro"/>
</dbReference>
<dbReference type="PANTHER" id="PTHR48011">
    <property type="entry name" value="CCR4-NOT TRANSCRIPTIONAL COMPLEX SUBUNIT CAF120-RELATED"/>
    <property type="match status" value="1"/>
</dbReference>
<feature type="domain" description="Protein kinase" evidence="10">
    <location>
        <begin position="10"/>
        <end position="309"/>
    </location>
</feature>
<gene>
    <name evidence="11" type="ORF">CSOJ01_11341</name>
</gene>
<keyword evidence="11" id="KW-0418">Kinase</keyword>
<comment type="catalytic activity">
    <reaction evidence="8">
        <text>L-threonyl-[protein] + ATP = O-phospho-L-threonyl-[protein] + ADP + H(+)</text>
        <dbReference type="Rhea" id="RHEA:46608"/>
        <dbReference type="Rhea" id="RHEA-COMP:11060"/>
        <dbReference type="Rhea" id="RHEA-COMP:11605"/>
        <dbReference type="ChEBI" id="CHEBI:15378"/>
        <dbReference type="ChEBI" id="CHEBI:30013"/>
        <dbReference type="ChEBI" id="CHEBI:30616"/>
        <dbReference type="ChEBI" id="CHEBI:61977"/>
        <dbReference type="ChEBI" id="CHEBI:456216"/>
        <dbReference type="EC" id="2.7.11.1"/>
    </reaction>
</comment>
<dbReference type="GO" id="GO:0007165">
    <property type="term" value="P:signal transduction"/>
    <property type="evidence" value="ECO:0007669"/>
    <property type="project" value="TreeGrafter"/>
</dbReference>
<evidence type="ECO:0000256" key="8">
    <source>
        <dbReference type="ARBA" id="ARBA00047899"/>
    </source>
</evidence>
<comment type="caution">
    <text evidence="11">The sequence shown here is derived from an EMBL/GenBank/DDBJ whole genome shotgun (WGS) entry which is preliminary data.</text>
</comment>
<protein>
    <recommendedName>
        <fullName evidence="5">EKC/KEOPS complex subunit BUD32</fullName>
        <ecNumber evidence="3">2.7.11.1</ecNumber>
    </recommendedName>
    <alternativeName>
        <fullName evidence="6 7">Atypical Serine/threonine protein kinase BUD32</fullName>
    </alternativeName>
    <alternativeName>
        <fullName evidence="4">EKC/KEOPS complex subunit bud32</fullName>
    </alternativeName>
</protein>
<dbReference type="SUPFAM" id="SSF56112">
    <property type="entry name" value="Protein kinase-like (PK-like)"/>
    <property type="match status" value="1"/>
</dbReference>
<dbReference type="GO" id="GO:0004674">
    <property type="term" value="F:protein serine/threonine kinase activity"/>
    <property type="evidence" value="ECO:0007669"/>
    <property type="project" value="UniProtKB-EC"/>
</dbReference>
<keyword evidence="11" id="KW-0808">Transferase</keyword>
<name>A0A8H6MN87_9PEZI</name>
<evidence type="ECO:0000259" key="10">
    <source>
        <dbReference type="PROSITE" id="PS50011"/>
    </source>
</evidence>
<comment type="catalytic activity">
    <reaction evidence="9">
        <text>L-seryl-[protein] + ATP = O-phospho-L-seryl-[protein] + ADP + H(+)</text>
        <dbReference type="Rhea" id="RHEA:17989"/>
        <dbReference type="Rhea" id="RHEA-COMP:9863"/>
        <dbReference type="Rhea" id="RHEA-COMP:11604"/>
        <dbReference type="ChEBI" id="CHEBI:15378"/>
        <dbReference type="ChEBI" id="CHEBI:29999"/>
        <dbReference type="ChEBI" id="CHEBI:30616"/>
        <dbReference type="ChEBI" id="CHEBI:83421"/>
        <dbReference type="ChEBI" id="CHEBI:456216"/>
        <dbReference type="EC" id="2.7.11.1"/>
    </reaction>
</comment>
<evidence type="ECO:0000256" key="7">
    <source>
        <dbReference type="ARBA" id="ARBA00033194"/>
    </source>
</evidence>
<evidence type="ECO:0000256" key="2">
    <source>
        <dbReference type="ARBA" id="ARBA00011534"/>
    </source>
</evidence>